<dbReference type="PANTHER" id="PTHR22781">
    <property type="entry name" value="DELTA ADAPTIN-RELATED"/>
    <property type="match status" value="1"/>
</dbReference>
<dbReference type="EMBL" id="CAJGYO010000007">
    <property type="protein sequence ID" value="CAD6244046.1"/>
    <property type="molecule type" value="Genomic_DNA"/>
</dbReference>
<comment type="similarity">
    <text evidence="2">Belongs to the adaptor complexes large subunit family.</text>
</comment>
<keyword evidence="6" id="KW-0472">Membrane</keyword>
<dbReference type="AlphaFoldDB" id="A0A811PMP2"/>
<evidence type="ECO:0000256" key="1">
    <source>
        <dbReference type="ARBA" id="ARBA00004308"/>
    </source>
</evidence>
<keyword evidence="8" id="KW-1185">Reference proteome</keyword>
<dbReference type="Proteomes" id="UP000604825">
    <property type="component" value="Unassembled WGS sequence"/>
</dbReference>
<evidence type="ECO:0000256" key="6">
    <source>
        <dbReference type="ARBA" id="ARBA00023136"/>
    </source>
</evidence>
<keyword evidence="4" id="KW-0677">Repeat</keyword>
<reference evidence="7" key="1">
    <citation type="submission" date="2020-10" db="EMBL/GenBank/DDBJ databases">
        <authorList>
            <person name="Han B."/>
            <person name="Lu T."/>
            <person name="Zhao Q."/>
            <person name="Huang X."/>
            <person name="Zhao Y."/>
        </authorList>
    </citation>
    <scope>NUCLEOTIDE SEQUENCE</scope>
</reference>
<name>A0A811PMP2_9POAL</name>
<evidence type="ECO:0000256" key="5">
    <source>
        <dbReference type="ARBA" id="ARBA00022927"/>
    </source>
</evidence>
<dbReference type="GO" id="GO:0010008">
    <property type="term" value="C:endosome membrane"/>
    <property type="evidence" value="ECO:0007669"/>
    <property type="project" value="TreeGrafter"/>
</dbReference>
<comment type="caution">
    <text evidence="7">The sequence shown here is derived from an EMBL/GenBank/DDBJ whole genome shotgun (WGS) entry which is preliminary data.</text>
</comment>
<organism evidence="7 8">
    <name type="scientific">Miscanthus lutarioriparius</name>
    <dbReference type="NCBI Taxonomy" id="422564"/>
    <lineage>
        <taxon>Eukaryota</taxon>
        <taxon>Viridiplantae</taxon>
        <taxon>Streptophyta</taxon>
        <taxon>Embryophyta</taxon>
        <taxon>Tracheophyta</taxon>
        <taxon>Spermatophyta</taxon>
        <taxon>Magnoliopsida</taxon>
        <taxon>Liliopsida</taxon>
        <taxon>Poales</taxon>
        <taxon>Poaceae</taxon>
        <taxon>PACMAD clade</taxon>
        <taxon>Panicoideae</taxon>
        <taxon>Andropogonodae</taxon>
        <taxon>Andropogoneae</taxon>
        <taxon>Saccharinae</taxon>
        <taxon>Miscanthus</taxon>
    </lineage>
</organism>
<comment type="subcellular location">
    <subcellularLocation>
        <location evidence="1">Endomembrane system</location>
    </subcellularLocation>
</comment>
<evidence type="ECO:0000313" key="8">
    <source>
        <dbReference type="Proteomes" id="UP000604825"/>
    </source>
</evidence>
<gene>
    <name evidence="7" type="ORF">NCGR_LOCUS28908</name>
</gene>
<protein>
    <submittedName>
        <fullName evidence="7">Uncharacterized protein</fullName>
    </submittedName>
</protein>
<dbReference type="GO" id="GO:0030123">
    <property type="term" value="C:AP-3 adaptor complex"/>
    <property type="evidence" value="ECO:0007669"/>
    <property type="project" value="InterPro"/>
</dbReference>
<accession>A0A811PMP2</accession>
<dbReference type="OrthoDB" id="695567at2759"/>
<keyword evidence="5" id="KW-0653">Protein transport</keyword>
<dbReference type="InterPro" id="IPR016024">
    <property type="entry name" value="ARM-type_fold"/>
</dbReference>
<dbReference type="InterPro" id="IPR011989">
    <property type="entry name" value="ARM-like"/>
</dbReference>
<keyword evidence="3" id="KW-0813">Transport</keyword>
<dbReference type="SUPFAM" id="SSF48371">
    <property type="entry name" value="ARM repeat"/>
    <property type="match status" value="1"/>
</dbReference>
<dbReference type="GO" id="GO:0006896">
    <property type="term" value="P:Golgi to vacuole transport"/>
    <property type="evidence" value="ECO:0007669"/>
    <property type="project" value="TreeGrafter"/>
</dbReference>
<evidence type="ECO:0000313" key="7">
    <source>
        <dbReference type="EMBL" id="CAD6244046.1"/>
    </source>
</evidence>
<dbReference type="GO" id="GO:0006623">
    <property type="term" value="P:protein targeting to vacuole"/>
    <property type="evidence" value="ECO:0007669"/>
    <property type="project" value="TreeGrafter"/>
</dbReference>
<sequence>MASTLPMPAVASSLVDTLFQRSLNNLIKSLRIDPSTAGEATAVAHVLSEIHREIRAPNTATKSVALQKLTYLSLLHFTPIGSHPLTFITIELLASPHLAHKRLAYLAASLSLHPASLSLLSFAMHQLHKDISPSASPSAGVAHQQHVSVLEL</sequence>
<dbReference type="Gene3D" id="1.25.10.10">
    <property type="entry name" value="Leucine-rich Repeat Variant"/>
    <property type="match status" value="1"/>
</dbReference>
<evidence type="ECO:0000256" key="4">
    <source>
        <dbReference type="ARBA" id="ARBA00022737"/>
    </source>
</evidence>
<proteinExistence type="inferred from homology"/>
<dbReference type="PANTHER" id="PTHR22781:SF12">
    <property type="entry name" value="AP-3 COMPLEX SUBUNIT DELTA-1"/>
    <property type="match status" value="1"/>
</dbReference>
<evidence type="ECO:0000256" key="3">
    <source>
        <dbReference type="ARBA" id="ARBA00022448"/>
    </source>
</evidence>
<evidence type="ECO:0000256" key="2">
    <source>
        <dbReference type="ARBA" id="ARBA00006613"/>
    </source>
</evidence>
<dbReference type="InterPro" id="IPR017105">
    <property type="entry name" value="AP3_complex_dsu"/>
</dbReference>